<dbReference type="AlphaFoldDB" id="A6P189"/>
<reference evidence="1 2" key="1">
    <citation type="submission" date="2007-04" db="EMBL/GenBank/DDBJ databases">
        <authorList>
            <person name="Fulton L."/>
            <person name="Clifton S."/>
            <person name="Fulton B."/>
            <person name="Xu J."/>
            <person name="Minx P."/>
            <person name="Pepin K.H."/>
            <person name="Johnson M."/>
            <person name="Thiruvilangam P."/>
            <person name="Bhonagiri V."/>
            <person name="Nash W.E."/>
            <person name="Mardis E.R."/>
            <person name="Wilson R.K."/>
        </authorList>
    </citation>
    <scope>NUCLEOTIDE SEQUENCE [LARGE SCALE GENOMIC DNA]</scope>
    <source>
        <strain evidence="1 2">ATCC 29799</strain>
    </source>
</reference>
<evidence type="ECO:0000313" key="1">
    <source>
        <dbReference type="EMBL" id="EDM97780.1"/>
    </source>
</evidence>
<organism evidence="1 2">
    <name type="scientific">Pseudoflavonifractor capillosus ATCC 29799</name>
    <dbReference type="NCBI Taxonomy" id="411467"/>
    <lineage>
        <taxon>Bacteria</taxon>
        <taxon>Bacillati</taxon>
        <taxon>Bacillota</taxon>
        <taxon>Clostridia</taxon>
        <taxon>Eubacteriales</taxon>
        <taxon>Oscillospiraceae</taxon>
        <taxon>Pseudoflavonifractor</taxon>
    </lineage>
</organism>
<sequence>MLFHKSVTPYFPGKGGQRQFTGILQSLYKRQIENTI</sequence>
<accession>A6P189</accession>
<gene>
    <name evidence="1" type="ORF">BACCAP_04255</name>
</gene>
<name>A6P189_9FIRM</name>
<keyword evidence="2" id="KW-1185">Reference proteome</keyword>
<dbReference type="EMBL" id="AAXG02000047">
    <property type="protein sequence ID" value="EDM97780.1"/>
    <property type="molecule type" value="Genomic_DNA"/>
</dbReference>
<evidence type="ECO:0000313" key="2">
    <source>
        <dbReference type="Proteomes" id="UP000003639"/>
    </source>
</evidence>
<dbReference type="STRING" id="411467.BACCAP_04255"/>
<dbReference type="Proteomes" id="UP000003639">
    <property type="component" value="Unassembled WGS sequence"/>
</dbReference>
<comment type="caution">
    <text evidence="1">The sequence shown here is derived from an EMBL/GenBank/DDBJ whole genome shotgun (WGS) entry which is preliminary data.</text>
</comment>
<protein>
    <submittedName>
        <fullName evidence="1">Uncharacterized protein</fullName>
    </submittedName>
</protein>
<reference evidence="1 2" key="2">
    <citation type="submission" date="2007-06" db="EMBL/GenBank/DDBJ databases">
        <title>Draft genome sequence of Pseudoflavonifractor capillosus ATCC 29799.</title>
        <authorList>
            <person name="Sudarsanam P."/>
            <person name="Ley R."/>
            <person name="Guruge J."/>
            <person name="Turnbaugh P.J."/>
            <person name="Mahowald M."/>
            <person name="Liep D."/>
            <person name="Gordon J."/>
        </authorList>
    </citation>
    <scope>NUCLEOTIDE SEQUENCE [LARGE SCALE GENOMIC DNA]</scope>
    <source>
        <strain evidence="1 2">ATCC 29799</strain>
    </source>
</reference>
<proteinExistence type="predicted"/>